<dbReference type="PANTHER" id="PTHR37309:SF1">
    <property type="entry name" value="SLR0284 PROTEIN"/>
    <property type="match status" value="1"/>
</dbReference>
<organism evidence="2 3">
    <name type="scientific">Thermoflavimicrobium dichotomicum</name>
    <dbReference type="NCBI Taxonomy" id="46223"/>
    <lineage>
        <taxon>Bacteria</taxon>
        <taxon>Bacillati</taxon>
        <taxon>Bacillota</taxon>
        <taxon>Bacilli</taxon>
        <taxon>Bacillales</taxon>
        <taxon>Thermoactinomycetaceae</taxon>
        <taxon>Thermoflavimicrobium</taxon>
    </lineage>
</organism>
<dbReference type="PANTHER" id="PTHR37309">
    <property type="entry name" value="SLR0284 PROTEIN"/>
    <property type="match status" value="1"/>
</dbReference>
<dbReference type="InterPro" id="IPR007165">
    <property type="entry name" value="Phage_holin_4_2"/>
</dbReference>
<dbReference type="AlphaFoldDB" id="A0A1I3L753"/>
<dbReference type="RefSeq" id="WP_093227825.1">
    <property type="nucleotide sequence ID" value="NZ_FORR01000002.1"/>
</dbReference>
<reference evidence="2 3" key="1">
    <citation type="submission" date="2016-10" db="EMBL/GenBank/DDBJ databases">
        <authorList>
            <person name="de Groot N.N."/>
        </authorList>
    </citation>
    <scope>NUCLEOTIDE SEQUENCE [LARGE SCALE GENOMIC DNA]</scope>
    <source>
        <strain evidence="2 3">DSM 44778</strain>
    </source>
</reference>
<accession>A0A1I3L753</accession>
<feature type="transmembrane region" description="Helical" evidence="1">
    <location>
        <begin position="86"/>
        <end position="105"/>
    </location>
</feature>
<sequence length="112" mass="12049">MNFFRHVVRFAVSAIVLLTISTLVPGFSITGFWTALLASLVIAGLGWVIESVFGKDISPFARGVVGFIVSAAVIYVTAWLVPGIRITFFGALIASLIIGFIDLFVPARARFS</sequence>
<dbReference type="Proteomes" id="UP000199545">
    <property type="component" value="Unassembled WGS sequence"/>
</dbReference>
<dbReference type="STRING" id="46223.SAMN05421852_10263"/>
<name>A0A1I3L753_9BACL</name>
<dbReference type="EMBL" id="FORR01000002">
    <property type="protein sequence ID" value="SFI80527.1"/>
    <property type="molecule type" value="Genomic_DNA"/>
</dbReference>
<evidence type="ECO:0000313" key="3">
    <source>
        <dbReference type="Proteomes" id="UP000199545"/>
    </source>
</evidence>
<gene>
    <name evidence="2" type="ORF">SAMN05421852_10263</name>
</gene>
<evidence type="ECO:0000256" key="1">
    <source>
        <dbReference type="SAM" id="Phobius"/>
    </source>
</evidence>
<dbReference type="Pfam" id="PF04020">
    <property type="entry name" value="Phage_holin_4_2"/>
    <property type="match status" value="1"/>
</dbReference>
<feature type="transmembrane region" description="Helical" evidence="1">
    <location>
        <begin position="30"/>
        <end position="48"/>
    </location>
</feature>
<evidence type="ECO:0000313" key="2">
    <source>
        <dbReference type="EMBL" id="SFI80527.1"/>
    </source>
</evidence>
<feature type="transmembrane region" description="Helical" evidence="1">
    <location>
        <begin position="7"/>
        <end position="24"/>
    </location>
</feature>
<protein>
    <submittedName>
        <fullName evidence="2">4 TMS phage holin, superfamily IV</fullName>
    </submittedName>
</protein>
<dbReference type="OrthoDB" id="1701386at2"/>
<keyword evidence="1" id="KW-0472">Membrane</keyword>
<proteinExistence type="predicted"/>
<keyword evidence="1" id="KW-0812">Transmembrane</keyword>
<feature type="transmembrane region" description="Helical" evidence="1">
    <location>
        <begin position="60"/>
        <end position="80"/>
    </location>
</feature>
<keyword evidence="3" id="KW-1185">Reference proteome</keyword>
<keyword evidence="1" id="KW-1133">Transmembrane helix</keyword>